<proteinExistence type="predicted"/>
<reference evidence="2 3" key="1">
    <citation type="journal article" date="2019" name="Nat. Ecol. Evol.">
        <title>Megaphylogeny resolves global patterns of mushroom evolution.</title>
        <authorList>
            <person name="Varga T."/>
            <person name="Krizsan K."/>
            <person name="Foldi C."/>
            <person name="Dima B."/>
            <person name="Sanchez-Garcia M."/>
            <person name="Sanchez-Ramirez S."/>
            <person name="Szollosi G.J."/>
            <person name="Szarkandi J.G."/>
            <person name="Papp V."/>
            <person name="Albert L."/>
            <person name="Andreopoulos W."/>
            <person name="Angelini C."/>
            <person name="Antonin V."/>
            <person name="Barry K.W."/>
            <person name="Bougher N.L."/>
            <person name="Buchanan P."/>
            <person name="Buyck B."/>
            <person name="Bense V."/>
            <person name="Catcheside P."/>
            <person name="Chovatia M."/>
            <person name="Cooper J."/>
            <person name="Damon W."/>
            <person name="Desjardin D."/>
            <person name="Finy P."/>
            <person name="Geml J."/>
            <person name="Haridas S."/>
            <person name="Hughes K."/>
            <person name="Justo A."/>
            <person name="Karasinski D."/>
            <person name="Kautmanova I."/>
            <person name="Kiss B."/>
            <person name="Kocsube S."/>
            <person name="Kotiranta H."/>
            <person name="LaButti K.M."/>
            <person name="Lechner B.E."/>
            <person name="Liimatainen K."/>
            <person name="Lipzen A."/>
            <person name="Lukacs Z."/>
            <person name="Mihaltcheva S."/>
            <person name="Morgado L.N."/>
            <person name="Niskanen T."/>
            <person name="Noordeloos M.E."/>
            <person name="Ohm R.A."/>
            <person name="Ortiz-Santana B."/>
            <person name="Ovrebo C."/>
            <person name="Racz N."/>
            <person name="Riley R."/>
            <person name="Savchenko A."/>
            <person name="Shiryaev A."/>
            <person name="Soop K."/>
            <person name="Spirin V."/>
            <person name="Szebenyi C."/>
            <person name="Tomsovsky M."/>
            <person name="Tulloss R.E."/>
            <person name="Uehling J."/>
            <person name="Grigoriev I.V."/>
            <person name="Vagvolgyi C."/>
            <person name="Papp T."/>
            <person name="Martin F.M."/>
            <person name="Miettinen O."/>
            <person name="Hibbett D.S."/>
            <person name="Nagy L.G."/>
        </authorList>
    </citation>
    <scope>NUCLEOTIDE SEQUENCE [LARGE SCALE GENOMIC DNA]</scope>
    <source>
        <strain evidence="2 3">FP101781</strain>
    </source>
</reference>
<accession>A0A4Y7T0N8</accession>
<protein>
    <submittedName>
        <fullName evidence="2">Uncharacterized protein</fullName>
    </submittedName>
</protein>
<feature type="region of interest" description="Disordered" evidence="1">
    <location>
        <begin position="110"/>
        <end position="142"/>
    </location>
</feature>
<sequence>MPITLHESKAEAFRLGEGSADDSVQRAFVAISSRLLNEAAKELGDEDNGSFTDTFWDRLRQNPASRPRRSVPDVVNTWKPLFSDCSALNLSVAKGIFELKRMFTSEKEVQEVEAQGEEGSVQESDNCGEFKTIPHRTNGTSL</sequence>
<dbReference type="EMBL" id="QPFP01000039">
    <property type="protein sequence ID" value="TEB27494.1"/>
    <property type="molecule type" value="Genomic_DNA"/>
</dbReference>
<evidence type="ECO:0000313" key="3">
    <source>
        <dbReference type="Proteomes" id="UP000298030"/>
    </source>
</evidence>
<comment type="caution">
    <text evidence="2">The sequence shown here is derived from an EMBL/GenBank/DDBJ whole genome shotgun (WGS) entry which is preliminary data.</text>
</comment>
<dbReference type="Proteomes" id="UP000298030">
    <property type="component" value="Unassembled WGS sequence"/>
</dbReference>
<keyword evidence="3" id="KW-1185">Reference proteome</keyword>
<gene>
    <name evidence="2" type="ORF">FA13DRAFT_872772</name>
</gene>
<dbReference type="AlphaFoldDB" id="A0A4Y7T0N8"/>
<name>A0A4Y7T0N8_COPMI</name>
<evidence type="ECO:0000313" key="2">
    <source>
        <dbReference type="EMBL" id="TEB27494.1"/>
    </source>
</evidence>
<dbReference type="OrthoDB" id="3271139at2759"/>
<organism evidence="2 3">
    <name type="scientific">Coprinellus micaceus</name>
    <name type="common">Glistening ink-cap mushroom</name>
    <name type="synonym">Coprinus micaceus</name>
    <dbReference type="NCBI Taxonomy" id="71717"/>
    <lineage>
        <taxon>Eukaryota</taxon>
        <taxon>Fungi</taxon>
        <taxon>Dikarya</taxon>
        <taxon>Basidiomycota</taxon>
        <taxon>Agaricomycotina</taxon>
        <taxon>Agaricomycetes</taxon>
        <taxon>Agaricomycetidae</taxon>
        <taxon>Agaricales</taxon>
        <taxon>Agaricineae</taxon>
        <taxon>Psathyrellaceae</taxon>
        <taxon>Coprinellus</taxon>
    </lineage>
</organism>
<evidence type="ECO:0000256" key="1">
    <source>
        <dbReference type="SAM" id="MobiDB-lite"/>
    </source>
</evidence>